<evidence type="ECO:0000259" key="5">
    <source>
        <dbReference type="PROSITE" id="PS50043"/>
    </source>
</evidence>
<evidence type="ECO:0000313" key="7">
    <source>
        <dbReference type="EMBL" id="CAL1240243.1"/>
    </source>
</evidence>
<dbReference type="Proteomes" id="UP001497493">
    <property type="component" value="Chromosome"/>
</dbReference>
<feature type="modified residue" description="4-aspartylphosphate" evidence="4">
    <location>
        <position position="55"/>
    </location>
</feature>
<evidence type="ECO:0000256" key="3">
    <source>
        <dbReference type="ARBA" id="ARBA00023163"/>
    </source>
</evidence>
<dbReference type="InterPro" id="IPR036388">
    <property type="entry name" value="WH-like_DNA-bd_sf"/>
</dbReference>
<dbReference type="InterPro" id="IPR000792">
    <property type="entry name" value="Tscrpt_reg_LuxR_C"/>
</dbReference>
<dbReference type="Gene3D" id="1.10.10.10">
    <property type="entry name" value="Winged helix-like DNA-binding domain superfamily/Winged helix DNA-binding domain"/>
    <property type="match status" value="1"/>
</dbReference>
<dbReference type="RefSeq" id="WP_348759738.1">
    <property type="nucleotide sequence ID" value="NZ_OZ026884.1"/>
</dbReference>
<accession>A0ABM9NHY3</accession>
<dbReference type="PANTHER" id="PTHR44688">
    <property type="entry name" value="DNA-BINDING TRANSCRIPTIONAL ACTIVATOR DEVR_DOSR"/>
    <property type="match status" value="1"/>
</dbReference>
<keyword evidence="4" id="KW-0597">Phosphoprotein</keyword>
<dbReference type="SMART" id="SM00421">
    <property type="entry name" value="HTH_LUXR"/>
    <property type="match status" value="1"/>
</dbReference>
<evidence type="ECO:0000313" key="8">
    <source>
        <dbReference type="Proteomes" id="UP001497493"/>
    </source>
</evidence>
<dbReference type="SUPFAM" id="SSF52172">
    <property type="entry name" value="CheY-like"/>
    <property type="match status" value="1"/>
</dbReference>
<keyword evidence="3" id="KW-0804">Transcription</keyword>
<organism evidence="7 8">
    <name type="scientific">Candidatus Methylocalor cossyra</name>
    <dbReference type="NCBI Taxonomy" id="3108543"/>
    <lineage>
        <taxon>Bacteria</taxon>
        <taxon>Pseudomonadati</taxon>
        <taxon>Pseudomonadota</taxon>
        <taxon>Gammaproteobacteria</taxon>
        <taxon>Methylococcales</taxon>
        <taxon>Methylococcaceae</taxon>
        <taxon>Candidatus Methylocalor</taxon>
    </lineage>
</organism>
<evidence type="ECO:0000256" key="4">
    <source>
        <dbReference type="PROSITE-ProRule" id="PRU00169"/>
    </source>
</evidence>
<reference evidence="7 8" key="1">
    <citation type="submission" date="2024-04" db="EMBL/GenBank/DDBJ databases">
        <authorList>
            <person name="Cremers G."/>
        </authorList>
    </citation>
    <scope>NUCLEOTIDE SEQUENCE [LARGE SCALE GENOMIC DNA]</scope>
    <source>
        <strain evidence="7">MeCH1-AG</strain>
    </source>
</reference>
<gene>
    <name evidence="7" type="primary">fixJ</name>
    <name evidence="7" type="ORF">MECH1_V1_1467</name>
</gene>
<dbReference type="Pfam" id="PF00072">
    <property type="entry name" value="Response_reg"/>
    <property type="match status" value="1"/>
</dbReference>
<dbReference type="InterPro" id="IPR016032">
    <property type="entry name" value="Sig_transdc_resp-reg_C-effctor"/>
</dbReference>
<dbReference type="SUPFAM" id="SSF46894">
    <property type="entry name" value="C-terminal effector domain of the bipartite response regulators"/>
    <property type="match status" value="1"/>
</dbReference>
<dbReference type="SMART" id="SM00448">
    <property type="entry name" value="REC"/>
    <property type="match status" value="1"/>
</dbReference>
<dbReference type="CDD" id="cd17537">
    <property type="entry name" value="REC_FixJ"/>
    <property type="match status" value="1"/>
</dbReference>
<dbReference type="PROSITE" id="PS50110">
    <property type="entry name" value="RESPONSE_REGULATORY"/>
    <property type="match status" value="1"/>
</dbReference>
<keyword evidence="2" id="KW-0238">DNA-binding</keyword>
<dbReference type="PANTHER" id="PTHR44688:SF16">
    <property type="entry name" value="DNA-BINDING TRANSCRIPTIONAL ACTIVATOR DEVR_DOSR"/>
    <property type="match status" value="1"/>
</dbReference>
<dbReference type="EMBL" id="OZ026884">
    <property type="protein sequence ID" value="CAL1240243.1"/>
    <property type="molecule type" value="Genomic_DNA"/>
</dbReference>
<dbReference type="Gene3D" id="3.40.50.2300">
    <property type="match status" value="1"/>
</dbReference>
<evidence type="ECO:0000259" key="6">
    <source>
        <dbReference type="PROSITE" id="PS50110"/>
    </source>
</evidence>
<dbReference type="InterPro" id="IPR001789">
    <property type="entry name" value="Sig_transdc_resp-reg_receiver"/>
</dbReference>
<protein>
    <submittedName>
        <fullName evidence="7">Transcriptional regulatory protein FixJ</fullName>
    </submittedName>
</protein>
<sequence>MGEEPKVYVIDDDRDLRESLRWLLESAGLTAEGFESAEAFWAAYSAGLAGCVLLDVRLPGMDGLRLLERLEAERAHLPVIIFTGHGEVSMAVRALKSGAFDFLEKPANPQRLLDCLQRALAADRERRARALERQAFERLLAQLTQREKEILEHIVAGQSSKAIALALGISERTVEKHRESLMHKMQARSLAQLIRLVVGQQAT</sequence>
<dbReference type="PROSITE" id="PS50043">
    <property type="entry name" value="HTH_LUXR_2"/>
    <property type="match status" value="1"/>
</dbReference>
<dbReference type="Pfam" id="PF00196">
    <property type="entry name" value="GerE"/>
    <property type="match status" value="1"/>
</dbReference>
<proteinExistence type="predicted"/>
<keyword evidence="1" id="KW-0805">Transcription regulation</keyword>
<feature type="domain" description="HTH luxR-type" evidence="5">
    <location>
        <begin position="137"/>
        <end position="201"/>
    </location>
</feature>
<dbReference type="PRINTS" id="PR00038">
    <property type="entry name" value="HTHLUXR"/>
</dbReference>
<name>A0ABM9NHY3_9GAMM</name>
<evidence type="ECO:0000256" key="2">
    <source>
        <dbReference type="ARBA" id="ARBA00023125"/>
    </source>
</evidence>
<feature type="domain" description="Response regulatory" evidence="6">
    <location>
        <begin position="6"/>
        <end position="120"/>
    </location>
</feature>
<evidence type="ECO:0000256" key="1">
    <source>
        <dbReference type="ARBA" id="ARBA00023015"/>
    </source>
</evidence>
<dbReference type="InterPro" id="IPR011006">
    <property type="entry name" value="CheY-like_superfamily"/>
</dbReference>
<dbReference type="CDD" id="cd06170">
    <property type="entry name" value="LuxR_C_like"/>
    <property type="match status" value="1"/>
</dbReference>
<dbReference type="PROSITE" id="PS00622">
    <property type="entry name" value="HTH_LUXR_1"/>
    <property type="match status" value="1"/>
</dbReference>
<keyword evidence="8" id="KW-1185">Reference proteome</keyword>